<gene>
    <name evidence="1" type="ORF">BDV29DRAFT_192367</name>
</gene>
<evidence type="ECO:0000313" key="2">
    <source>
        <dbReference type="Proteomes" id="UP000326565"/>
    </source>
</evidence>
<dbReference type="AlphaFoldDB" id="A0A5N5WZD8"/>
<reference evidence="1 2" key="1">
    <citation type="submission" date="2019-04" db="EMBL/GenBank/DDBJ databases">
        <title>Friends and foes A comparative genomics study of 23 Aspergillus species from section Flavi.</title>
        <authorList>
            <consortium name="DOE Joint Genome Institute"/>
            <person name="Kjaerbolling I."/>
            <person name="Vesth T."/>
            <person name="Frisvad J.C."/>
            <person name="Nybo J.L."/>
            <person name="Theobald S."/>
            <person name="Kildgaard S."/>
            <person name="Isbrandt T."/>
            <person name="Kuo A."/>
            <person name="Sato A."/>
            <person name="Lyhne E.K."/>
            <person name="Kogle M.E."/>
            <person name="Wiebenga A."/>
            <person name="Kun R.S."/>
            <person name="Lubbers R.J."/>
            <person name="Makela M.R."/>
            <person name="Barry K."/>
            <person name="Chovatia M."/>
            <person name="Clum A."/>
            <person name="Daum C."/>
            <person name="Haridas S."/>
            <person name="He G."/>
            <person name="LaButti K."/>
            <person name="Lipzen A."/>
            <person name="Mondo S."/>
            <person name="Riley R."/>
            <person name="Salamov A."/>
            <person name="Simmons B.A."/>
            <person name="Magnuson J.K."/>
            <person name="Henrissat B."/>
            <person name="Mortensen U.H."/>
            <person name="Larsen T.O."/>
            <person name="Devries R.P."/>
            <person name="Grigoriev I.V."/>
            <person name="Machida M."/>
            <person name="Baker S.E."/>
            <person name="Andersen M.R."/>
        </authorList>
    </citation>
    <scope>NUCLEOTIDE SEQUENCE [LARGE SCALE GENOMIC DNA]</scope>
    <source>
        <strain evidence="1 2">CBS 151.66</strain>
    </source>
</reference>
<dbReference type="Gene3D" id="3.10.180.10">
    <property type="entry name" value="2,3-Dihydroxybiphenyl 1,2-Dioxygenase, domain 1"/>
    <property type="match status" value="1"/>
</dbReference>
<dbReference type="OrthoDB" id="447346at2759"/>
<dbReference type="EMBL" id="ML732243">
    <property type="protein sequence ID" value="KAB8072604.1"/>
    <property type="molecule type" value="Genomic_DNA"/>
</dbReference>
<keyword evidence="2" id="KW-1185">Reference proteome</keyword>
<dbReference type="SUPFAM" id="SSF54593">
    <property type="entry name" value="Glyoxalase/Bleomycin resistance protein/Dihydroxybiphenyl dioxygenase"/>
    <property type="match status" value="1"/>
</dbReference>
<accession>A0A5N5WZD8</accession>
<sequence>MTIPPAGTPVGFEIPARDVARGSTFYNAIFNWTFAPSILGFPADKLLTFMVPGGIFPIGGALRRVDEIPTTQGALKLYLYVEDIVAALEHGGKKVSDVIPKGDKGLFQYVEDSEGNSFAIYTYK</sequence>
<organism evidence="1 2">
    <name type="scientific">Aspergillus leporis</name>
    <dbReference type="NCBI Taxonomy" id="41062"/>
    <lineage>
        <taxon>Eukaryota</taxon>
        <taxon>Fungi</taxon>
        <taxon>Dikarya</taxon>
        <taxon>Ascomycota</taxon>
        <taxon>Pezizomycotina</taxon>
        <taxon>Eurotiomycetes</taxon>
        <taxon>Eurotiomycetidae</taxon>
        <taxon>Eurotiales</taxon>
        <taxon>Aspergillaceae</taxon>
        <taxon>Aspergillus</taxon>
        <taxon>Aspergillus subgen. Circumdati</taxon>
    </lineage>
</organism>
<dbReference type="Proteomes" id="UP000326565">
    <property type="component" value="Unassembled WGS sequence"/>
</dbReference>
<dbReference type="CDD" id="cd07247">
    <property type="entry name" value="SgaA_N_like"/>
    <property type="match status" value="1"/>
</dbReference>
<proteinExistence type="predicted"/>
<evidence type="ECO:0008006" key="3">
    <source>
        <dbReference type="Google" id="ProtNLM"/>
    </source>
</evidence>
<protein>
    <recommendedName>
        <fullName evidence="3">VOC domain-containing protein</fullName>
    </recommendedName>
</protein>
<evidence type="ECO:0000313" key="1">
    <source>
        <dbReference type="EMBL" id="KAB8072604.1"/>
    </source>
</evidence>
<dbReference type="InterPro" id="IPR029068">
    <property type="entry name" value="Glyas_Bleomycin-R_OHBP_Dase"/>
</dbReference>
<name>A0A5N5WZD8_9EURO</name>